<keyword evidence="9" id="KW-0472">Membrane</keyword>
<evidence type="ECO:0000256" key="8">
    <source>
        <dbReference type="ARBA" id="ARBA00023065"/>
    </source>
</evidence>
<keyword evidence="5" id="KW-0547">Nucleotide-binding</keyword>
<comment type="caution">
    <text evidence="11">The sequence shown here is derived from an EMBL/GenBank/DDBJ whole genome shotgun (WGS) entry which is preliminary data.</text>
</comment>
<evidence type="ECO:0000313" key="11">
    <source>
        <dbReference type="EMBL" id="PAF27963.1"/>
    </source>
</evidence>
<dbReference type="Pfam" id="PF00005">
    <property type="entry name" value="ABC_tran"/>
    <property type="match status" value="1"/>
</dbReference>
<keyword evidence="3" id="KW-1003">Cell membrane</keyword>
<dbReference type="PANTHER" id="PTHR42771:SF4">
    <property type="entry name" value="IRON(3+)-HYDROXAMATE IMPORT ATP-BINDING PROTEIN FHUC"/>
    <property type="match status" value="1"/>
</dbReference>
<feature type="domain" description="ABC transporter" evidence="10">
    <location>
        <begin position="4"/>
        <end position="240"/>
    </location>
</feature>
<dbReference type="GO" id="GO:0006826">
    <property type="term" value="P:iron ion transport"/>
    <property type="evidence" value="ECO:0007669"/>
    <property type="project" value="UniProtKB-KW"/>
</dbReference>
<comment type="subcellular location">
    <subcellularLocation>
        <location evidence="1">Cell membrane</location>
        <topology evidence="1">Peripheral membrane protein</topology>
    </subcellularLocation>
</comment>
<organism evidence="11 12">
    <name type="scientific">Shouchella clausii</name>
    <name type="common">Alkalihalobacillus clausii</name>
    <dbReference type="NCBI Taxonomy" id="79880"/>
    <lineage>
        <taxon>Bacteria</taxon>
        <taxon>Bacillati</taxon>
        <taxon>Bacillota</taxon>
        <taxon>Bacilli</taxon>
        <taxon>Bacillales</taxon>
        <taxon>Bacillaceae</taxon>
        <taxon>Shouchella</taxon>
    </lineage>
</organism>
<evidence type="ECO:0000256" key="4">
    <source>
        <dbReference type="ARBA" id="ARBA00022496"/>
    </source>
</evidence>
<dbReference type="EMBL" id="NPBS01000003">
    <property type="protein sequence ID" value="PAF27963.1"/>
    <property type="molecule type" value="Genomic_DNA"/>
</dbReference>
<sequence length="275" mass="30944">MPRLVTEKLSIAYEKREIVNDLHLQIPDGKITTIVGPNGCGKSTILKTISRILQASRGAVYLDGKSIHKQSTKEIAKKMAVLPQSPEAPSGLTVSELVAYGRYPHQRGFGQLKDHDRSMIDWALEQTNMSEYADRPIEALSGGQRQRVWIAMALAQETDILLLDEPTTYLDLAHQLEVLQVLERLNKEQQRTIVMVIHDLNHAARFADYMVSIRAGKIMKEGAPADVMCQDVLRDVFHIDANIVMDPRTGKPVCLTYDLLKDQHQQQDERQPALA</sequence>
<dbReference type="AlphaFoldDB" id="A0A268S5X1"/>
<dbReference type="FunFam" id="3.40.50.300:FF:000134">
    <property type="entry name" value="Iron-enterobactin ABC transporter ATP-binding protein"/>
    <property type="match status" value="1"/>
</dbReference>
<keyword evidence="8" id="KW-0406">Ion transport</keyword>
<dbReference type="GeneID" id="86925198"/>
<accession>A0A268S5X1</accession>
<evidence type="ECO:0000256" key="3">
    <source>
        <dbReference type="ARBA" id="ARBA00022475"/>
    </source>
</evidence>
<evidence type="ECO:0000256" key="6">
    <source>
        <dbReference type="ARBA" id="ARBA00022840"/>
    </source>
</evidence>
<dbReference type="InterPro" id="IPR027417">
    <property type="entry name" value="P-loop_NTPase"/>
</dbReference>
<protein>
    <submittedName>
        <fullName evidence="11">ABC transporter ATP-binding protein</fullName>
    </submittedName>
</protein>
<keyword evidence="7" id="KW-0408">Iron</keyword>
<name>A0A268S5X1_SHOCL</name>
<dbReference type="GO" id="GO:0005886">
    <property type="term" value="C:plasma membrane"/>
    <property type="evidence" value="ECO:0007669"/>
    <property type="project" value="UniProtKB-SubCell"/>
</dbReference>
<dbReference type="InterPro" id="IPR017871">
    <property type="entry name" value="ABC_transporter-like_CS"/>
</dbReference>
<dbReference type="GO" id="GO:0005524">
    <property type="term" value="F:ATP binding"/>
    <property type="evidence" value="ECO:0007669"/>
    <property type="project" value="UniProtKB-KW"/>
</dbReference>
<dbReference type="PROSITE" id="PS50893">
    <property type="entry name" value="ABC_TRANSPORTER_2"/>
    <property type="match status" value="1"/>
</dbReference>
<evidence type="ECO:0000259" key="10">
    <source>
        <dbReference type="PROSITE" id="PS50893"/>
    </source>
</evidence>
<evidence type="ECO:0000256" key="5">
    <source>
        <dbReference type="ARBA" id="ARBA00022741"/>
    </source>
</evidence>
<evidence type="ECO:0000256" key="9">
    <source>
        <dbReference type="ARBA" id="ARBA00023136"/>
    </source>
</evidence>
<dbReference type="Proteomes" id="UP000216133">
    <property type="component" value="Unassembled WGS sequence"/>
</dbReference>
<gene>
    <name evidence="11" type="primary">fecE</name>
    <name evidence="11" type="ORF">CHH61_00920</name>
</gene>
<dbReference type="CDD" id="cd03214">
    <property type="entry name" value="ABC_Iron-Siderophores_B12_Hemin"/>
    <property type="match status" value="1"/>
</dbReference>
<dbReference type="RefSeq" id="WP_062750202.1">
    <property type="nucleotide sequence ID" value="NZ_CP019985.1"/>
</dbReference>
<dbReference type="InterPro" id="IPR051535">
    <property type="entry name" value="Siderophore_ABC-ATPase"/>
</dbReference>
<dbReference type="GO" id="GO:0016887">
    <property type="term" value="F:ATP hydrolysis activity"/>
    <property type="evidence" value="ECO:0007669"/>
    <property type="project" value="InterPro"/>
</dbReference>
<evidence type="ECO:0000256" key="7">
    <source>
        <dbReference type="ARBA" id="ARBA00023004"/>
    </source>
</evidence>
<dbReference type="Gene3D" id="3.40.50.300">
    <property type="entry name" value="P-loop containing nucleotide triphosphate hydrolases"/>
    <property type="match status" value="1"/>
</dbReference>
<dbReference type="InterPro" id="IPR003593">
    <property type="entry name" value="AAA+_ATPase"/>
</dbReference>
<dbReference type="PANTHER" id="PTHR42771">
    <property type="entry name" value="IRON(3+)-HYDROXAMATE IMPORT ATP-BINDING PROTEIN FHUC"/>
    <property type="match status" value="1"/>
</dbReference>
<evidence type="ECO:0000256" key="1">
    <source>
        <dbReference type="ARBA" id="ARBA00004202"/>
    </source>
</evidence>
<dbReference type="InterPro" id="IPR003439">
    <property type="entry name" value="ABC_transporter-like_ATP-bd"/>
</dbReference>
<dbReference type="SMART" id="SM00382">
    <property type="entry name" value="AAA"/>
    <property type="match status" value="1"/>
</dbReference>
<evidence type="ECO:0000313" key="12">
    <source>
        <dbReference type="Proteomes" id="UP000216133"/>
    </source>
</evidence>
<keyword evidence="2" id="KW-0813">Transport</keyword>
<reference evidence="11 12" key="1">
    <citation type="submission" date="2017-07" db="EMBL/GenBank/DDBJ databases">
        <title>Isolation and whole genome analysis of endospore-forming bacteria from heroin.</title>
        <authorList>
            <person name="Kalinowski J."/>
            <person name="Ahrens B."/>
            <person name="Al-Dilaimi A."/>
            <person name="Winkler A."/>
            <person name="Wibberg D."/>
            <person name="Schleenbecker U."/>
            <person name="Ruckert C."/>
            <person name="Wolfel R."/>
            <person name="Grass G."/>
        </authorList>
    </citation>
    <scope>NUCLEOTIDE SEQUENCE [LARGE SCALE GENOMIC DNA]</scope>
    <source>
        <strain evidence="11 12">7523-2</strain>
    </source>
</reference>
<proteinExistence type="predicted"/>
<dbReference type="PROSITE" id="PS00211">
    <property type="entry name" value="ABC_TRANSPORTER_1"/>
    <property type="match status" value="1"/>
</dbReference>
<keyword evidence="6 11" id="KW-0067">ATP-binding</keyword>
<dbReference type="SUPFAM" id="SSF52540">
    <property type="entry name" value="P-loop containing nucleoside triphosphate hydrolases"/>
    <property type="match status" value="1"/>
</dbReference>
<evidence type="ECO:0000256" key="2">
    <source>
        <dbReference type="ARBA" id="ARBA00022448"/>
    </source>
</evidence>
<keyword evidence="4" id="KW-0410">Iron transport</keyword>